<evidence type="ECO:0000256" key="13">
    <source>
        <dbReference type="ARBA" id="ARBA00023237"/>
    </source>
</evidence>
<dbReference type="InterPro" id="IPR010917">
    <property type="entry name" value="TonB_rcpt_CS"/>
</dbReference>
<dbReference type="InterPro" id="IPR010105">
    <property type="entry name" value="TonB_sidphr_rcpt"/>
</dbReference>
<dbReference type="InterPro" id="IPR036942">
    <property type="entry name" value="Beta-barrel_TonB_sf"/>
</dbReference>
<dbReference type="PANTHER" id="PTHR32552:SF68">
    <property type="entry name" value="FERRICHROME OUTER MEMBRANE TRANSPORTER_PHAGE RECEPTOR"/>
    <property type="match status" value="1"/>
</dbReference>
<comment type="similarity">
    <text evidence="2 14 16">Belongs to the TonB-dependent receptor family.</text>
</comment>
<dbReference type="InterPro" id="IPR039426">
    <property type="entry name" value="TonB-dep_rcpt-like"/>
</dbReference>
<evidence type="ECO:0000256" key="15">
    <source>
        <dbReference type="PROSITE-ProRule" id="PRU10144"/>
    </source>
</evidence>
<evidence type="ECO:0000256" key="2">
    <source>
        <dbReference type="ARBA" id="ARBA00009810"/>
    </source>
</evidence>
<evidence type="ECO:0000256" key="17">
    <source>
        <dbReference type="SAM" id="SignalP"/>
    </source>
</evidence>
<dbReference type="eggNOG" id="COG4774">
    <property type="taxonomic scope" value="Bacteria"/>
</dbReference>
<evidence type="ECO:0000256" key="12">
    <source>
        <dbReference type="ARBA" id="ARBA00023170"/>
    </source>
</evidence>
<dbReference type="PROSITE" id="PS01156">
    <property type="entry name" value="TONB_DEPENDENT_REC_2"/>
    <property type="match status" value="1"/>
</dbReference>
<keyword evidence="6 14" id="KW-0812">Transmembrane</keyword>
<dbReference type="GO" id="GO:0009279">
    <property type="term" value="C:cell outer membrane"/>
    <property type="evidence" value="ECO:0007669"/>
    <property type="project" value="UniProtKB-SubCell"/>
</dbReference>
<evidence type="ECO:0000256" key="3">
    <source>
        <dbReference type="ARBA" id="ARBA00022448"/>
    </source>
</evidence>
<dbReference type="AlphaFoldDB" id="B8ITF2"/>
<dbReference type="PROSITE" id="PS52016">
    <property type="entry name" value="TONB_DEPENDENT_REC_3"/>
    <property type="match status" value="1"/>
</dbReference>
<dbReference type="GO" id="GO:0038023">
    <property type="term" value="F:signaling receptor activity"/>
    <property type="evidence" value="ECO:0007669"/>
    <property type="project" value="InterPro"/>
</dbReference>
<keyword evidence="11 14" id="KW-0472">Membrane</keyword>
<dbReference type="KEGG" id="mno:Mnod_2053"/>
<dbReference type="FunFam" id="2.170.130.10:FF:000001">
    <property type="entry name" value="Catecholate siderophore TonB-dependent receptor"/>
    <property type="match status" value="1"/>
</dbReference>
<evidence type="ECO:0000259" key="19">
    <source>
        <dbReference type="Pfam" id="PF07715"/>
    </source>
</evidence>
<feature type="short sequence motif" description="TonB C-terminal box" evidence="15">
    <location>
        <begin position="702"/>
        <end position="719"/>
    </location>
</feature>
<dbReference type="Proteomes" id="UP000008207">
    <property type="component" value="Chromosome"/>
</dbReference>
<evidence type="ECO:0000259" key="18">
    <source>
        <dbReference type="Pfam" id="PF00593"/>
    </source>
</evidence>
<dbReference type="SUPFAM" id="SSF56935">
    <property type="entry name" value="Porins"/>
    <property type="match status" value="1"/>
</dbReference>
<dbReference type="CDD" id="cd01347">
    <property type="entry name" value="ligand_gated_channel"/>
    <property type="match status" value="1"/>
</dbReference>
<evidence type="ECO:0000256" key="16">
    <source>
        <dbReference type="RuleBase" id="RU003357"/>
    </source>
</evidence>
<protein>
    <submittedName>
        <fullName evidence="20">TonB-dependent siderophore receptor</fullName>
    </submittedName>
</protein>
<keyword evidence="12 20" id="KW-0675">Receptor</keyword>
<dbReference type="GO" id="GO:0015344">
    <property type="term" value="F:siderophore uptake transmembrane transporter activity"/>
    <property type="evidence" value="ECO:0007669"/>
    <property type="project" value="TreeGrafter"/>
</dbReference>
<dbReference type="NCBIfam" id="TIGR01783">
    <property type="entry name" value="TonB-siderophor"/>
    <property type="match status" value="1"/>
</dbReference>
<feature type="chain" id="PRO_5002874634" evidence="17">
    <location>
        <begin position="30"/>
        <end position="719"/>
    </location>
</feature>
<accession>B8ITF2</accession>
<dbReference type="Pfam" id="PF07715">
    <property type="entry name" value="Plug"/>
    <property type="match status" value="1"/>
</dbReference>
<evidence type="ECO:0000256" key="5">
    <source>
        <dbReference type="ARBA" id="ARBA00022496"/>
    </source>
</evidence>
<dbReference type="InterPro" id="IPR012910">
    <property type="entry name" value="Plug_dom"/>
</dbReference>
<dbReference type="Gene3D" id="2.40.170.20">
    <property type="entry name" value="TonB-dependent receptor, beta-barrel domain"/>
    <property type="match status" value="1"/>
</dbReference>
<keyword evidence="21" id="KW-1185">Reference proteome</keyword>
<evidence type="ECO:0000313" key="21">
    <source>
        <dbReference type="Proteomes" id="UP000008207"/>
    </source>
</evidence>
<evidence type="ECO:0000256" key="4">
    <source>
        <dbReference type="ARBA" id="ARBA00022452"/>
    </source>
</evidence>
<gene>
    <name evidence="20" type="ordered locus">Mnod_2053</name>
</gene>
<evidence type="ECO:0000256" key="1">
    <source>
        <dbReference type="ARBA" id="ARBA00004571"/>
    </source>
</evidence>
<dbReference type="OrthoDB" id="9760333at2"/>
<dbReference type="STRING" id="460265.Mnod_2053"/>
<keyword evidence="4 14" id="KW-1134">Transmembrane beta strand</keyword>
<proteinExistence type="inferred from homology"/>
<evidence type="ECO:0000313" key="20">
    <source>
        <dbReference type="EMBL" id="ACL57038.1"/>
    </source>
</evidence>
<evidence type="ECO:0000256" key="7">
    <source>
        <dbReference type="ARBA" id="ARBA00022729"/>
    </source>
</evidence>
<keyword evidence="3 14" id="KW-0813">Transport</keyword>
<dbReference type="InterPro" id="IPR037066">
    <property type="entry name" value="Plug_dom_sf"/>
</dbReference>
<name>B8ITF2_METNO</name>
<feature type="domain" description="TonB-dependent receptor plug" evidence="19">
    <location>
        <begin position="76"/>
        <end position="172"/>
    </location>
</feature>
<dbReference type="Pfam" id="PF00593">
    <property type="entry name" value="TonB_dep_Rec_b-barrel"/>
    <property type="match status" value="1"/>
</dbReference>
<evidence type="ECO:0000256" key="6">
    <source>
        <dbReference type="ARBA" id="ARBA00022692"/>
    </source>
</evidence>
<keyword evidence="10 16" id="KW-0798">TonB box</keyword>
<dbReference type="EMBL" id="CP001349">
    <property type="protein sequence ID" value="ACL57038.1"/>
    <property type="molecule type" value="Genomic_DNA"/>
</dbReference>
<dbReference type="PANTHER" id="PTHR32552">
    <property type="entry name" value="FERRICHROME IRON RECEPTOR-RELATED"/>
    <property type="match status" value="1"/>
</dbReference>
<evidence type="ECO:0000256" key="8">
    <source>
        <dbReference type="ARBA" id="ARBA00023004"/>
    </source>
</evidence>
<evidence type="ECO:0000256" key="10">
    <source>
        <dbReference type="ARBA" id="ARBA00023077"/>
    </source>
</evidence>
<dbReference type="RefSeq" id="WP_015928726.1">
    <property type="nucleotide sequence ID" value="NC_011894.1"/>
</dbReference>
<keyword evidence="8" id="KW-0408">Iron</keyword>
<keyword evidence="5" id="KW-0410">Iron transport</keyword>
<keyword evidence="13 14" id="KW-0998">Cell outer membrane</keyword>
<sequence>MEHFQRSRRARFLLASVPAALMGAAVARAQSDVSAPSPDTIALETIDIAGRSGGAANTVGYLTRRTSSATKTDTPLIDTPQSITIVTQEQIRDQNFQNLTDQLRYVPGVIPAQGESNRDQAIIRGQNTSADFFVNGIRDDVQYYRDLYNVQRVEVLKGPDSLIFGRGGGGGVINRVLKEADGLRIREIGAGGGQFGDKRVTVDVGDRFSDSAFFRLNGMFEDSGTYRQFGELTRYGVNPTMTFLIDPVTTLKLSYEYFHDDRFPDRGIPSQFGRPYRYRQNISTFFGNPEVNFTKVDANIATATFDHLFDSGVQMHSQLRFADYDRFYRNTLPGSAVNNAGTAVTITGYRNETDRTNYFSQNDFIYKFLTGPLKHTLLGGFELGYQEGLVFRQTGFFGSNLATSVVVNPLAPITRVPVTFRNNGTTDANSRYSLGLAAVYAQDQVEVTDWLQLIGGLRYDHFDFASTDQRTLVTNARIDNLVSPRAGIVLKPLPNLAFYGSYSVSYLPSSGDQIGAFTPGLVIAKPEEFENTEVGVKYDVSPTFQLTAAAYNLDRRNQRLADPNNPGFFILSGRTNTQGIEIGANGYVTDWWQIAGGYALTDARIESATSATIVKGNTVGLVPFNSVSLWNKFAVTKEFSIGVGYIYQTHTFASSDNTVRLPGYNRFDLGLFYEVNESVRAQINIENLFDRRYIYTADNNNNITPGAPRTIRAQVIVRF</sequence>
<evidence type="ECO:0000256" key="11">
    <source>
        <dbReference type="ARBA" id="ARBA00023136"/>
    </source>
</evidence>
<comment type="subcellular location">
    <subcellularLocation>
        <location evidence="1 14">Cell outer membrane</location>
        <topology evidence="1 14">Multi-pass membrane protein</topology>
    </subcellularLocation>
</comment>
<keyword evidence="7 17" id="KW-0732">Signal</keyword>
<dbReference type="Gene3D" id="2.170.130.10">
    <property type="entry name" value="TonB-dependent receptor, plug domain"/>
    <property type="match status" value="1"/>
</dbReference>
<dbReference type="GO" id="GO:0015891">
    <property type="term" value="P:siderophore transport"/>
    <property type="evidence" value="ECO:0007669"/>
    <property type="project" value="InterPro"/>
</dbReference>
<feature type="signal peptide" evidence="17">
    <location>
        <begin position="1"/>
        <end position="29"/>
    </location>
</feature>
<feature type="domain" description="TonB-dependent receptor-like beta-barrel" evidence="18">
    <location>
        <begin position="245"/>
        <end position="688"/>
    </location>
</feature>
<evidence type="ECO:0000256" key="14">
    <source>
        <dbReference type="PROSITE-ProRule" id="PRU01360"/>
    </source>
</evidence>
<dbReference type="InterPro" id="IPR000531">
    <property type="entry name" value="Beta-barrel_TonB"/>
</dbReference>
<evidence type="ECO:0000256" key="9">
    <source>
        <dbReference type="ARBA" id="ARBA00023065"/>
    </source>
</evidence>
<organism evidence="20 21">
    <name type="scientific">Methylobacterium nodulans (strain LMG 21967 / CNCM I-2342 / ORS 2060)</name>
    <dbReference type="NCBI Taxonomy" id="460265"/>
    <lineage>
        <taxon>Bacteria</taxon>
        <taxon>Pseudomonadati</taxon>
        <taxon>Pseudomonadota</taxon>
        <taxon>Alphaproteobacteria</taxon>
        <taxon>Hyphomicrobiales</taxon>
        <taxon>Methylobacteriaceae</taxon>
        <taxon>Methylobacterium</taxon>
    </lineage>
</organism>
<keyword evidence="9" id="KW-0406">Ion transport</keyword>
<reference evidence="20 21" key="1">
    <citation type="submission" date="2009-01" db="EMBL/GenBank/DDBJ databases">
        <title>Complete sequence of chromosome of Methylobacterium nodulans ORS 2060.</title>
        <authorList>
            <consortium name="US DOE Joint Genome Institute"/>
            <person name="Lucas S."/>
            <person name="Copeland A."/>
            <person name="Lapidus A."/>
            <person name="Glavina del Rio T."/>
            <person name="Dalin E."/>
            <person name="Tice H."/>
            <person name="Bruce D."/>
            <person name="Goodwin L."/>
            <person name="Pitluck S."/>
            <person name="Sims D."/>
            <person name="Brettin T."/>
            <person name="Detter J.C."/>
            <person name="Han C."/>
            <person name="Larimer F."/>
            <person name="Land M."/>
            <person name="Hauser L."/>
            <person name="Kyrpides N."/>
            <person name="Ivanova N."/>
            <person name="Marx C.J."/>
            <person name="Richardson P."/>
        </authorList>
    </citation>
    <scope>NUCLEOTIDE SEQUENCE [LARGE SCALE GENOMIC DNA]</scope>
    <source>
        <strain evidence="21">LMG 21967 / CNCM I-2342 / ORS 2060</strain>
    </source>
</reference>
<dbReference type="HOGENOM" id="CLU_008287_9_4_5"/>